<dbReference type="EMBL" id="WWCL01000001">
    <property type="protein sequence ID" value="MYN44774.1"/>
    <property type="molecule type" value="Genomic_DNA"/>
</dbReference>
<organism evidence="2 3">
    <name type="scientific">Duganella fentianensis</name>
    <dbReference type="NCBI Taxonomy" id="2692177"/>
    <lineage>
        <taxon>Bacteria</taxon>
        <taxon>Pseudomonadati</taxon>
        <taxon>Pseudomonadota</taxon>
        <taxon>Betaproteobacteria</taxon>
        <taxon>Burkholderiales</taxon>
        <taxon>Oxalobacteraceae</taxon>
        <taxon>Telluria group</taxon>
        <taxon>Duganella</taxon>
    </lineage>
</organism>
<feature type="transmembrane region" description="Helical" evidence="1">
    <location>
        <begin position="152"/>
        <end position="171"/>
    </location>
</feature>
<evidence type="ECO:0000313" key="2">
    <source>
        <dbReference type="EMBL" id="MYN44774.1"/>
    </source>
</evidence>
<keyword evidence="1" id="KW-1133">Transmembrane helix</keyword>
<feature type="transmembrane region" description="Helical" evidence="1">
    <location>
        <begin position="34"/>
        <end position="54"/>
    </location>
</feature>
<keyword evidence="3" id="KW-1185">Reference proteome</keyword>
<accession>A0A845HTK8</accession>
<feature type="transmembrane region" description="Helical" evidence="1">
    <location>
        <begin position="93"/>
        <end position="111"/>
    </location>
</feature>
<evidence type="ECO:0000256" key="1">
    <source>
        <dbReference type="SAM" id="Phobius"/>
    </source>
</evidence>
<dbReference type="Proteomes" id="UP000444316">
    <property type="component" value="Unassembled WGS sequence"/>
</dbReference>
<feature type="transmembrane region" description="Helical" evidence="1">
    <location>
        <begin position="69"/>
        <end position="86"/>
    </location>
</feature>
<dbReference type="AlphaFoldDB" id="A0A845HTK8"/>
<dbReference type="RefSeq" id="WP_161034374.1">
    <property type="nucleotide sequence ID" value="NZ_WWCL01000001.1"/>
</dbReference>
<keyword evidence="1" id="KW-0812">Transmembrane</keyword>
<comment type="caution">
    <text evidence="2">The sequence shown here is derived from an EMBL/GenBank/DDBJ whole genome shotgun (WGS) entry which is preliminary data.</text>
</comment>
<proteinExistence type="predicted"/>
<evidence type="ECO:0000313" key="3">
    <source>
        <dbReference type="Proteomes" id="UP000444316"/>
    </source>
</evidence>
<feature type="transmembrane region" description="Helical" evidence="1">
    <location>
        <begin position="123"/>
        <end position="140"/>
    </location>
</feature>
<feature type="transmembrane region" description="Helical" evidence="1">
    <location>
        <begin position="6"/>
        <end position="27"/>
    </location>
</feature>
<name>A0A845HTK8_9BURK</name>
<feature type="transmembrane region" description="Helical" evidence="1">
    <location>
        <begin position="183"/>
        <end position="205"/>
    </location>
</feature>
<sequence>MDQHTFSESLAAIVLVVVAGISGLALWGRRHFLLGDLAGLLAFSGICFLFYGVYEEPKAYTLSRLCDGALKGMALPVLVVLGMLAVTHQFRPARWLSAGILWTVLLCAILLETKVNLTGIRVVVRLCAWSALTVFLWYLATRLLRAGEFVHAIGIQVMVVSAQVVAVLAGNGSIEFARNDMPYLLFETISASFLCVQLYYAVYALERVMTPQTVRASVSSIS</sequence>
<protein>
    <submittedName>
        <fullName evidence="2">Uncharacterized protein</fullName>
    </submittedName>
</protein>
<reference evidence="2" key="1">
    <citation type="submission" date="2019-12" db="EMBL/GenBank/DDBJ databases">
        <title>Novel species isolated from a subtropical stream in China.</title>
        <authorList>
            <person name="Lu H."/>
        </authorList>
    </citation>
    <scope>NUCLEOTIDE SEQUENCE [LARGE SCALE GENOMIC DNA]</scope>
    <source>
        <strain evidence="2">FT93W</strain>
    </source>
</reference>
<keyword evidence="1" id="KW-0472">Membrane</keyword>
<gene>
    <name evidence="2" type="ORF">GTP23_06765</name>
</gene>